<protein>
    <submittedName>
        <fullName evidence="2">DNA segregation ATPase FtsK/SpoIIIE, S-DNA-T family</fullName>
    </submittedName>
</protein>
<evidence type="ECO:0000256" key="1">
    <source>
        <dbReference type="SAM" id="Phobius"/>
    </source>
</evidence>
<feature type="transmembrane region" description="Helical" evidence="1">
    <location>
        <begin position="215"/>
        <end position="233"/>
    </location>
</feature>
<dbReference type="InterPro" id="IPR027417">
    <property type="entry name" value="P-loop_NTPase"/>
</dbReference>
<keyword evidence="3" id="KW-1185">Reference proteome</keyword>
<name>A0A239LKM9_9ACTN</name>
<dbReference type="Gene3D" id="3.40.50.300">
    <property type="entry name" value="P-loop containing nucleotide triphosphate hydrolases"/>
    <property type="match status" value="1"/>
</dbReference>
<evidence type="ECO:0000313" key="3">
    <source>
        <dbReference type="Proteomes" id="UP000198362"/>
    </source>
</evidence>
<dbReference type="OrthoDB" id="3315716at2"/>
<gene>
    <name evidence="2" type="ORF">SAMN05421812_104354</name>
</gene>
<keyword evidence="1" id="KW-0472">Membrane</keyword>
<dbReference type="Proteomes" id="UP000198362">
    <property type="component" value="Unassembled WGS sequence"/>
</dbReference>
<feature type="transmembrane region" description="Helical" evidence="1">
    <location>
        <begin position="176"/>
        <end position="194"/>
    </location>
</feature>
<reference evidence="2 3" key="1">
    <citation type="submission" date="2017-06" db="EMBL/GenBank/DDBJ databases">
        <authorList>
            <person name="Kim H.J."/>
            <person name="Triplett B.A."/>
        </authorList>
    </citation>
    <scope>NUCLEOTIDE SEQUENCE [LARGE SCALE GENOMIC DNA]</scope>
    <source>
        <strain evidence="2 3">CGMCC 4.5593</strain>
    </source>
</reference>
<feature type="transmembrane region" description="Helical" evidence="1">
    <location>
        <begin position="150"/>
        <end position="170"/>
    </location>
</feature>
<accession>A0A239LKM9</accession>
<sequence length="705" mass="76655">MANPEDFDWDRHEAEIVDLDAARSDRHAVPVDVPDTDASQRWSVAGLRTAKRRPVVPAWARSWTELSTQIRWLLGFSAHVVAYHLIRIPKYAVRLAFRAPRGVVRLTTGTVRWVSDAEGGPVRAAAVRRENAEEYLKLSRQRDARVRLRTLLALSAASFALSGLAVLFVLGTREHWWIALAAAVALLGAIGAPADRPLLDAAVSTGRSPKLTSEVVLAALGAIGVASINQAYAKKGAKDAVRFAEPISRDGPGWRAVVDLPPGTTVDQVADRRKELASALGRPLGCVWPEGNLEVHPGRLVLWVGDEDLAKSRRPAWPLLKAGTVDLFKPIPFGTDHRGRPVVVTLMFASMVIGSIPRVGKTFAARLLLLAASLDVLAEIHAYDLKGMGDFAPLEPVCHRYRAGSEDDDIAYGLADMRELAQELTRRSKAIRALPREVCPESKVTPELAARRTFRLHPIVLVADECQRWFEHPVYGDELRAIAEDLVRRGPAAAIIAIFATQRPDAKSLPTGISGNAALRFCLKVMGQMENDMVLGTSAYRNGIRATMFSRRDLGIGYLAGESDDPQITRTYYVDGPAAETVVARAKALRQKAGTLTGHAIGDVLALKAIAASVSLLDDIAAVVPTGDAKVWCETVAARLAELRPDVYGGWDGERVTVALKPFGVRVTQVWGTDAATSKGANRRGFERAHLIDAITERTRRQDAA</sequence>
<dbReference type="RefSeq" id="WP_089248174.1">
    <property type="nucleotide sequence ID" value="NZ_FZPH01000004.1"/>
</dbReference>
<dbReference type="AlphaFoldDB" id="A0A239LKM9"/>
<keyword evidence="1" id="KW-0812">Transmembrane</keyword>
<evidence type="ECO:0000313" key="2">
    <source>
        <dbReference type="EMBL" id="SNT30134.1"/>
    </source>
</evidence>
<keyword evidence="1" id="KW-1133">Transmembrane helix</keyword>
<proteinExistence type="predicted"/>
<dbReference type="EMBL" id="FZPH01000004">
    <property type="protein sequence ID" value="SNT30134.1"/>
    <property type="molecule type" value="Genomic_DNA"/>
</dbReference>
<dbReference type="SUPFAM" id="SSF52540">
    <property type="entry name" value="P-loop containing nucleoside triphosphate hydrolases"/>
    <property type="match status" value="1"/>
</dbReference>
<organism evidence="2 3">
    <name type="scientific">Asanoa hainanensis</name>
    <dbReference type="NCBI Taxonomy" id="560556"/>
    <lineage>
        <taxon>Bacteria</taxon>
        <taxon>Bacillati</taxon>
        <taxon>Actinomycetota</taxon>
        <taxon>Actinomycetes</taxon>
        <taxon>Micromonosporales</taxon>
        <taxon>Micromonosporaceae</taxon>
        <taxon>Asanoa</taxon>
    </lineage>
</organism>